<evidence type="ECO:0000313" key="6">
    <source>
        <dbReference type="Proteomes" id="UP001501570"/>
    </source>
</evidence>
<dbReference type="Pfam" id="PF07228">
    <property type="entry name" value="SpoIIE"/>
    <property type="match status" value="1"/>
</dbReference>
<dbReference type="RefSeq" id="WP_345628397.1">
    <property type="nucleotide sequence ID" value="NZ_BAABJQ010000005.1"/>
</dbReference>
<dbReference type="InterPro" id="IPR052016">
    <property type="entry name" value="Bact_Sigma-Reg"/>
</dbReference>
<keyword evidence="6" id="KW-1185">Reference proteome</keyword>
<dbReference type="InterPro" id="IPR036457">
    <property type="entry name" value="PPM-type-like_dom_sf"/>
</dbReference>
<keyword evidence="1" id="KW-0378">Hydrolase</keyword>
<evidence type="ECO:0000259" key="4">
    <source>
        <dbReference type="PROSITE" id="PS50110"/>
    </source>
</evidence>
<gene>
    <name evidence="5" type="ORF">GCM10023322_20960</name>
</gene>
<evidence type="ECO:0000256" key="1">
    <source>
        <dbReference type="ARBA" id="ARBA00022801"/>
    </source>
</evidence>
<dbReference type="InterPro" id="IPR001932">
    <property type="entry name" value="PPM-type_phosphatase-like_dom"/>
</dbReference>
<dbReference type="InterPro" id="IPR001789">
    <property type="entry name" value="Sig_transdc_resp-reg_receiver"/>
</dbReference>
<feature type="modified residue" description="4-aspartylphosphate" evidence="2">
    <location>
        <position position="124"/>
    </location>
</feature>
<dbReference type="SMART" id="SM00448">
    <property type="entry name" value="REC"/>
    <property type="match status" value="1"/>
</dbReference>
<dbReference type="InterPro" id="IPR011006">
    <property type="entry name" value="CheY-like_superfamily"/>
</dbReference>
<feature type="domain" description="Response regulatory" evidence="4">
    <location>
        <begin position="75"/>
        <end position="189"/>
    </location>
</feature>
<comment type="caution">
    <text evidence="5">The sequence shown here is derived from an EMBL/GenBank/DDBJ whole genome shotgun (WGS) entry which is preliminary data.</text>
</comment>
<dbReference type="PROSITE" id="PS50110">
    <property type="entry name" value="RESPONSE_REGULATORY"/>
    <property type="match status" value="1"/>
</dbReference>
<evidence type="ECO:0000256" key="3">
    <source>
        <dbReference type="SAM" id="MobiDB-lite"/>
    </source>
</evidence>
<dbReference type="CDD" id="cd00156">
    <property type="entry name" value="REC"/>
    <property type="match status" value="1"/>
</dbReference>
<protein>
    <submittedName>
        <fullName evidence="5">SpoIIE family protein phosphatase</fullName>
    </submittedName>
</protein>
<proteinExistence type="predicted"/>
<dbReference type="Gene3D" id="3.60.40.10">
    <property type="entry name" value="PPM-type phosphatase domain"/>
    <property type="match status" value="1"/>
</dbReference>
<dbReference type="SUPFAM" id="SSF52172">
    <property type="entry name" value="CheY-like"/>
    <property type="match status" value="1"/>
</dbReference>
<dbReference type="SMART" id="SM00331">
    <property type="entry name" value="PP2C_SIG"/>
    <property type="match status" value="1"/>
</dbReference>
<organism evidence="5 6">
    <name type="scientific">Rugosimonospora acidiphila</name>
    <dbReference type="NCBI Taxonomy" id="556531"/>
    <lineage>
        <taxon>Bacteria</taxon>
        <taxon>Bacillati</taxon>
        <taxon>Actinomycetota</taxon>
        <taxon>Actinomycetes</taxon>
        <taxon>Micromonosporales</taxon>
        <taxon>Micromonosporaceae</taxon>
        <taxon>Rugosimonospora</taxon>
    </lineage>
</organism>
<keyword evidence="2" id="KW-0597">Phosphoprotein</keyword>
<name>A0ABP9RPW1_9ACTN</name>
<dbReference type="EMBL" id="BAABJQ010000005">
    <property type="protein sequence ID" value="GAA5182940.1"/>
    <property type="molecule type" value="Genomic_DNA"/>
</dbReference>
<dbReference type="Pfam" id="PF00072">
    <property type="entry name" value="Response_reg"/>
    <property type="match status" value="1"/>
</dbReference>
<feature type="compositionally biased region" description="Low complexity" evidence="3">
    <location>
        <begin position="7"/>
        <end position="18"/>
    </location>
</feature>
<dbReference type="PANTHER" id="PTHR43156:SF2">
    <property type="entry name" value="STAGE II SPORULATION PROTEIN E"/>
    <property type="match status" value="1"/>
</dbReference>
<dbReference type="Gene3D" id="3.40.50.2300">
    <property type="match status" value="1"/>
</dbReference>
<evidence type="ECO:0000313" key="5">
    <source>
        <dbReference type="EMBL" id="GAA5182940.1"/>
    </source>
</evidence>
<dbReference type="PANTHER" id="PTHR43156">
    <property type="entry name" value="STAGE II SPORULATION PROTEIN E-RELATED"/>
    <property type="match status" value="1"/>
</dbReference>
<reference evidence="6" key="1">
    <citation type="journal article" date="2019" name="Int. J. Syst. Evol. Microbiol.">
        <title>The Global Catalogue of Microorganisms (GCM) 10K type strain sequencing project: providing services to taxonomists for standard genome sequencing and annotation.</title>
        <authorList>
            <consortium name="The Broad Institute Genomics Platform"/>
            <consortium name="The Broad Institute Genome Sequencing Center for Infectious Disease"/>
            <person name="Wu L."/>
            <person name="Ma J."/>
        </authorList>
    </citation>
    <scope>NUCLEOTIDE SEQUENCE [LARGE SCALE GENOMIC DNA]</scope>
    <source>
        <strain evidence="6">JCM 18304</strain>
    </source>
</reference>
<evidence type="ECO:0000256" key="2">
    <source>
        <dbReference type="PROSITE-ProRule" id="PRU00169"/>
    </source>
</evidence>
<dbReference type="Proteomes" id="UP001501570">
    <property type="component" value="Unassembled WGS sequence"/>
</dbReference>
<sequence length="455" mass="47685">MNTPHLAPGSAARPTATGAAGGPGVPAARSASEPMSAGGAAGAPGTPGTTGIWPRATSSPDIPARRPAPERERLRVLLIEDDAGDAFLVSELLAEADAPVDLTTAESMAEALPRLSEVDCVLLDLDLPDASGLEGLRQLLPKGEGVAVCVLTGLADEPLGIAAVAEGAQDYLIKGRVDGVLLTRAVRYAVERRRAEESARRLREVELRAAESSRLERGLLPQPLMGASAMALHTFYSPGRKGVLGGDFYDAIETAPNRLSLLVGDVSGHGVEEAALGVELRAAWRALTLARVAGEQLLEALDRVLISERRSDEIFATVAAIDVDLTGAPHATVRLCGHPAPLLITADKVVAVDAEPRLMLGVLPDVARPPHRVELPPSSWAVLLYTDGLIEGRVPDEPDGRLGIGGLTTLVQQYRDRGAPLAELPDWLVAAAEERNGGPLADDVAMLLLTKEAAR</sequence>
<accession>A0ABP9RPW1</accession>
<feature type="region of interest" description="Disordered" evidence="3">
    <location>
        <begin position="1"/>
        <end position="68"/>
    </location>
</feature>